<dbReference type="Proteomes" id="UP001592528">
    <property type="component" value="Unassembled WGS sequence"/>
</dbReference>
<dbReference type="InterPro" id="IPR045701">
    <property type="entry name" value="DUF6059"/>
</dbReference>
<dbReference type="RefSeq" id="WP_030253080.1">
    <property type="nucleotide sequence ID" value="NZ_JBHEZZ010000007.1"/>
</dbReference>
<protein>
    <submittedName>
        <fullName evidence="2">DUF6059 family protein</fullName>
    </submittedName>
</protein>
<evidence type="ECO:0000313" key="2">
    <source>
        <dbReference type="EMBL" id="MFC1402615.1"/>
    </source>
</evidence>
<evidence type="ECO:0000256" key="1">
    <source>
        <dbReference type="SAM" id="MobiDB-lite"/>
    </source>
</evidence>
<comment type="caution">
    <text evidence="2">The sequence shown here is derived from an EMBL/GenBank/DDBJ whole genome shotgun (WGS) entry which is preliminary data.</text>
</comment>
<evidence type="ECO:0000313" key="3">
    <source>
        <dbReference type="Proteomes" id="UP001592528"/>
    </source>
</evidence>
<dbReference type="EMBL" id="JBHEZZ010000007">
    <property type="protein sequence ID" value="MFC1402615.1"/>
    <property type="molecule type" value="Genomic_DNA"/>
</dbReference>
<proteinExistence type="predicted"/>
<dbReference type="Pfam" id="PF19534">
    <property type="entry name" value="DUF6059"/>
    <property type="match status" value="1"/>
</dbReference>
<sequence>MTDERRRRARRPPRWWLLLLDRWTPGLIAFGCSLWGVCTPWPWPESRQRTGPADHPPPGHPERLCVHIPPTEVERDLWSRLGLPT</sequence>
<reference evidence="2 3" key="1">
    <citation type="submission" date="2024-09" db="EMBL/GenBank/DDBJ databases">
        <authorList>
            <person name="Lee S.D."/>
        </authorList>
    </citation>
    <scope>NUCLEOTIDE SEQUENCE [LARGE SCALE GENOMIC DNA]</scope>
    <source>
        <strain evidence="2 3">N1-5</strain>
    </source>
</reference>
<feature type="region of interest" description="Disordered" evidence="1">
    <location>
        <begin position="46"/>
        <end position="65"/>
    </location>
</feature>
<name>A0ABV6UMC2_9ACTN</name>
<keyword evidence="3" id="KW-1185">Reference proteome</keyword>
<accession>A0ABV6UMC2</accession>
<gene>
    <name evidence="2" type="ORF">ACEZDJ_15110</name>
</gene>
<organism evidence="2 3">
    <name type="scientific">Streptacidiphilus cavernicola</name>
    <dbReference type="NCBI Taxonomy" id="3342716"/>
    <lineage>
        <taxon>Bacteria</taxon>
        <taxon>Bacillati</taxon>
        <taxon>Actinomycetota</taxon>
        <taxon>Actinomycetes</taxon>
        <taxon>Kitasatosporales</taxon>
        <taxon>Streptomycetaceae</taxon>
        <taxon>Streptacidiphilus</taxon>
    </lineage>
</organism>